<dbReference type="Proteomes" id="UP000248714">
    <property type="component" value="Unassembled WGS sequence"/>
</dbReference>
<dbReference type="EMBL" id="QLTT01000001">
    <property type="protein sequence ID" value="RAS70327.1"/>
    <property type="molecule type" value="Genomic_DNA"/>
</dbReference>
<evidence type="ECO:0000256" key="1">
    <source>
        <dbReference type="SAM" id="MobiDB-lite"/>
    </source>
</evidence>
<proteinExistence type="predicted"/>
<dbReference type="RefSeq" id="WP_170166293.1">
    <property type="nucleotide sequence ID" value="NZ_QLTT01000001.1"/>
</dbReference>
<accession>A0ABX9EGL0</accession>
<evidence type="ECO:0000313" key="3">
    <source>
        <dbReference type="Proteomes" id="UP000248714"/>
    </source>
</evidence>
<organism evidence="2 3">
    <name type="scientific">Lentzea atacamensis</name>
    <dbReference type="NCBI Taxonomy" id="531938"/>
    <lineage>
        <taxon>Bacteria</taxon>
        <taxon>Bacillati</taxon>
        <taxon>Actinomycetota</taxon>
        <taxon>Actinomycetes</taxon>
        <taxon>Pseudonocardiales</taxon>
        <taxon>Pseudonocardiaceae</taxon>
        <taxon>Lentzea</taxon>
    </lineage>
</organism>
<evidence type="ECO:0000313" key="2">
    <source>
        <dbReference type="EMBL" id="RAS70327.1"/>
    </source>
</evidence>
<name>A0ABX9EGL0_9PSEU</name>
<gene>
    <name evidence="2" type="ORF">C8D87_101627</name>
</gene>
<reference evidence="2 3" key="1">
    <citation type="submission" date="2018-06" db="EMBL/GenBank/DDBJ databases">
        <title>Genomic Encyclopedia of Type Strains, Phase IV (KMG-IV): sequencing the most valuable type-strain genomes for metagenomic binning, comparative biology and taxonomic classification.</title>
        <authorList>
            <person name="Goeker M."/>
        </authorList>
    </citation>
    <scope>NUCLEOTIDE SEQUENCE [LARGE SCALE GENOMIC DNA]</scope>
    <source>
        <strain evidence="2 3">DSM 45479</strain>
    </source>
</reference>
<feature type="region of interest" description="Disordered" evidence="1">
    <location>
        <begin position="1"/>
        <end position="22"/>
    </location>
</feature>
<sequence length="87" mass="8963">MLSAADARAHTSAGLDSAVPVRSGTASALKDLVSRYPGLTVTERVAAQDQGDQRTQFLLNLVAVGVILGLRDLGVQHARDVHGGTAA</sequence>
<comment type="caution">
    <text evidence="2">The sequence shown here is derived from an EMBL/GenBank/DDBJ whole genome shotgun (WGS) entry which is preliminary data.</text>
</comment>
<keyword evidence="3" id="KW-1185">Reference proteome</keyword>
<protein>
    <submittedName>
        <fullName evidence="2">Uncharacterized protein</fullName>
    </submittedName>
</protein>